<evidence type="ECO:0000256" key="1">
    <source>
        <dbReference type="SAM" id="Phobius"/>
    </source>
</evidence>
<dbReference type="Gene3D" id="3.30.70.270">
    <property type="match status" value="1"/>
</dbReference>
<dbReference type="Proteomes" id="UP000612282">
    <property type="component" value="Unassembled WGS sequence"/>
</dbReference>
<feature type="transmembrane region" description="Helical" evidence="1">
    <location>
        <begin position="89"/>
        <end position="109"/>
    </location>
</feature>
<dbReference type="NCBIfam" id="TIGR00254">
    <property type="entry name" value="GGDEF"/>
    <property type="match status" value="1"/>
</dbReference>
<organism evidence="3 4">
    <name type="scientific">Actinoplanes couchii</name>
    <dbReference type="NCBI Taxonomy" id="403638"/>
    <lineage>
        <taxon>Bacteria</taxon>
        <taxon>Bacillati</taxon>
        <taxon>Actinomycetota</taxon>
        <taxon>Actinomycetes</taxon>
        <taxon>Micromonosporales</taxon>
        <taxon>Micromonosporaceae</taxon>
        <taxon>Actinoplanes</taxon>
    </lineage>
</organism>
<proteinExistence type="predicted"/>
<feature type="transmembrane region" description="Helical" evidence="1">
    <location>
        <begin position="210"/>
        <end position="232"/>
    </location>
</feature>
<dbReference type="PROSITE" id="PS50887">
    <property type="entry name" value="GGDEF"/>
    <property type="match status" value="1"/>
</dbReference>
<dbReference type="SUPFAM" id="SSF55073">
    <property type="entry name" value="Nucleotide cyclase"/>
    <property type="match status" value="1"/>
</dbReference>
<evidence type="ECO:0000313" key="3">
    <source>
        <dbReference type="EMBL" id="GID53372.1"/>
    </source>
</evidence>
<keyword evidence="1" id="KW-1133">Transmembrane helix</keyword>
<dbReference type="PANTHER" id="PTHR46663:SF3">
    <property type="entry name" value="SLL0267 PROTEIN"/>
    <property type="match status" value="1"/>
</dbReference>
<evidence type="ECO:0000259" key="2">
    <source>
        <dbReference type="PROSITE" id="PS50887"/>
    </source>
</evidence>
<feature type="transmembrane region" description="Helical" evidence="1">
    <location>
        <begin position="53"/>
        <end position="77"/>
    </location>
</feature>
<dbReference type="InterPro" id="IPR043128">
    <property type="entry name" value="Rev_trsase/Diguanyl_cyclase"/>
</dbReference>
<feature type="transmembrane region" description="Helical" evidence="1">
    <location>
        <begin position="152"/>
        <end position="173"/>
    </location>
</feature>
<dbReference type="InterPro" id="IPR029787">
    <property type="entry name" value="Nucleotide_cyclase"/>
</dbReference>
<feature type="transmembrane region" description="Helical" evidence="1">
    <location>
        <begin position="252"/>
        <end position="270"/>
    </location>
</feature>
<dbReference type="EMBL" id="BOMG01000027">
    <property type="protein sequence ID" value="GID53372.1"/>
    <property type="molecule type" value="Genomic_DNA"/>
</dbReference>
<gene>
    <name evidence="3" type="ORF">Aco03nite_017760</name>
</gene>
<comment type="caution">
    <text evidence="3">The sequence shown here is derived from an EMBL/GenBank/DDBJ whole genome shotgun (WGS) entry which is preliminary data.</text>
</comment>
<keyword evidence="4" id="KW-1185">Reference proteome</keyword>
<feature type="transmembrane region" description="Helical" evidence="1">
    <location>
        <begin position="22"/>
        <end position="41"/>
    </location>
</feature>
<feature type="transmembrane region" description="Helical" evidence="1">
    <location>
        <begin position="121"/>
        <end position="140"/>
    </location>
</feature>
<dbReference type="InterPro" id="IPR052163">
    <property type="entry name" value="DGC-Regulatory_Protein"/>
</dbReference>
<dbReference type="SMART" id="SM00267">
    <property type="entry name" value="GGDEF"/>
    <property type="match status" value="1"/>
</dbReference>
<name>A0ABQ3X4I8_9ACTN</name>
<dbReference type="InterPro" id="IPR000160">
    <property type="entry name" value="GGDEF_dom"/>
</dbReference>
<feature type="transmembrane region" description="Helical" evidence="1">
    <location>
        <begin position="276"/>
        <end position="298"/>
    </location>
</feature>
<sequence length="640" mass="67292">MLFVVHVTGVGGWDFQITLSKLVSPLLGGIMTALGWRAWYLAREAGQTAAQRYLFLTGIAWSALELAAVVQLVHLVAAGDRSFPSQSPLVLLLNLLVPVCILPALLTIPLQTRWSSSRLRLSLDMATVMTAGAVFVWYFLAGPQIAGPGASAETIVLTVAPLVGLFAVARLWIGGVAEVSRRAMFWGVPLAASQIGSGLLQPLVAHTPRLSLMLALAQVAGVSVIASLVAHIRKATDGEPAPVSGARRPASLLPYAAIAAVDLLLIFVLSRHGLDSGAWAVLGGAILLTGIVVTRQIVSVRDNSRLVLRVDAGMTALRAAIEREQLLSDLGTTLLRTTEPAEVHRLAGVAAAGLLAGLPGARTTVVTTGPGTEYWTVVHASGPGAEELLGTETPGSAVPSGVLAGEIVEAPDSGRPVLMMPLLSGDRFFGMMTAGADDDLPDELVKALHTLRTQVSLALGSVALTAELTVRALHDPLTGLGNRALLRERLTGALTRAQRTGRPAGVLLLDLNGFKPVNDTYGHDVGDALLRVVADRLRGCVRTEDTVARLGGDEFVVMTEDLHDKVDAVLVAERIITALNEPVFVAGHELRAPASVGIALSRAGDSPDDVLRYADSAMYAAKRAGGARFHLYGVFPQLRN</sequence>
<keyword evidence="1" id="KW-0472">Membrane</keyword>
<dbReference type="PANTHER" id="PTHR46663">
    <property type="entry name" value="DIGUANYLATE CYCLASE DGCT-RELATED"/>
    <property type="match status" value="1"/>
</dbReference>
<protein>
    <recommendedName>
        <fullName evidence="2">GGDEF domain-containing protein</fullName>
    </recommendedName>
</protein>
<feature type="domain" description="GGDEF" evidence="2">
    <location>
        <begin position="502"/>
        <end position="634"/>
    </location>
</feature>
<dbReference type="Pfam" id="PF00990">
    <property type="entry name" value="GGDEF"/>
    <property type="match status" value="1"/>
</dbReference>
<accession>A0ABQ3X4I8</accession>
<reference evidence="3 4" key="1">
    <citation type="submission" date="2021-01" db="EMBL/GenBank/DDBJ databases">
        <title>Whole genome shotgun sequence of Actinoplanes couchii NBRC 106145.</title>
        <authorList>
            <person name="Komaki H."/>
            <person name="Tamura T."/>
        </authorList>
    </citation>
    <scope>NUCLEOTIDE SEQUENCE [LARGE SCALE GENOMIC DNA]</scope>
    <source>
        <strain evidence="3 4">NBRC 106145</strain>
    </source>
</reference>
<dbReference type="CDD" id="cd01949">
    <property type="entry name" value="GGDEF"/>
    <property type="match status" value="1"/>
</dbReference>
<keyword evidence="1" id="KW-0812">Transmembrane</keyword>
<evidence type="ECO:0000313" key="4">
    <source>
        <dbReference type="Proteomes" id="UP000612282"/>
    </source>
</evidence>